<reference evidence="4" key="1">
    <citation type="journal article" date="2014" name="Int. J. Syst. Evol. Microbiol.">
        <title>Complete genome sequence of Corynebacterium casei LMG S-19264T (=DSM 44701T), isolated from a smear-ripened cheese.</title>
        <authorList>
            <consortium name="US DOE Joint Genome Institute (JGI-PGF)"/>
            <person name="Walter F."/>
            <person name="Albersmeier A."/>
            <person name="Kalinowski J."/>
            <person name="Ruckert C."/>
        </authorList>
    </citation>
    <scope>NUCLEOTIDE SEQUENCE</scope>
    <source>
        <strain evidence="4">JCM 13064</strain>
    </source>
</reference>
<feature type="signal peptide" evidence="3">
    <location>
        <begin position="1"/>
        <end position="26"/>
    </location>
</feature>
<evidence type="ECO:0000256" key="2">
    <source>
        <dbReference type="SAM" id="Phobius"/>
    </source>
</evidence>
<reference evidence="4" key="2">
    <citation type="submission" date="2020-09" db="EMBL/GenBank/DDBJ databases">
        <authorList>
            <person name="Sun Q."/>
            <person name="Ohkuma M."/>
        </authorList>
    </citation>
    <scope>NUCLEOTIDE SEQUENCE</scope>
    <source>
        <strain evidence="4">JCM 13064</strain>
    </source>
</reference>
<evidence type="ECO:0008006" key="6">
    <source>
        <dbReference type="Google" id="ProtNLM"/>
    </source>
</evidence>
<feature type="transmembrane region" description="Helical" evidence="2">
    <location>
        <begin position="199"/>
        <end position="223"/>
    </location>
</feature>
<keyword evidence="5" id="KW-1185">Reference proteome</keyword>
<protein>
    <recommendedName>
        <fullName evidence="6">Secreted protein</fullName>
    </recommendedName>
</protein>
<evidence type="ECO:0000256" key="3">
    <source>
        <dbReference type="SAM" id="SignalP"/>
    </source>
</evidence>
<gene>
    <name evidence="4" type="ORF">GCM10007964_30870</name>
</gene>
<keyword evidence="3" id="KW-0732">Signal</keyword>
<feature type="region of interest" description="Disordered" evidence="1">
    <location>
        <begin position="148"/>
        <end position="178"/>
    </location>
</feature>
<dbReference type="Proteomes" id="UP000645217">
    <property type="component" value="Unassembled WGS sequence"/>
</dbReference>
<sequence length="249" mass="26709">MNRLMLLALLTAGAAAGVPAAGASYAAGLTGRDASDPAGGRIEVRVSRVECPSGRADVIMTAPRGRDVTEYSVHRGGTLIRNGVLWPGVQRAVPVYLEPGRSERVAVAIHGQGTTTYRIYSGCETGAGRSEPSGESGPREYGVYRESVYTESDGSSDDESRGESHAERRDNPLRAHRYNPLLHRHGVDRLPYTGPSADLYGKMATAVALVLFGGMLWGVAVIWPRRVPAGPLMRPRPIYGPRRHPTPLG</sequence>
<dbReference type="AlphaFoldDB" id="A0A917VI82"/>
<organism evidence="4 5">
    <name type="scientific">Sphaerisporangium melleum</name>
    <dbReference type="NCBI Taxonomy" id="321316"/>
    <lineage>
        <taxon>Bacteria</taxon>
        <taxon>Bacillati</taxon>
        <taxon>Actinomycetota</taxon>
        <taxon>Actinomycetes</taxon>
        <taxon>Streptosporangiales</taxon>
        <taxon>Streptosporangiaceae</taxon>
        <taxon>Sphaerisporangium</taxon>
    </lineage>
</organism>
<proteinExistence type="predicted"/>
<keyword evidence="2" id="KW-0472">Membrane</keyword>
<feature type="chain" id="PRO_5038920108" description="Secreted protein" evidence="3">
    <location>
        <begin position="27"/>
        <end position="249"/>
    </location>
</feature>
<feature type="compositionally biased region" description="Basic and acidic residues" evidence="1">
    <location>
        <begin position="158"/>
        <end position="173"/>
    </location>
</feature>
<name>A0A917VI82_9ACTN</name>
<evidence type="ECO:0000313" key="5">
    <source>
        <dbReference type="Proteomes" id="UP000645217"/>
    </source>
</evidence>
<keyword evidence="2" id="KW-0812">Transmembrane</keyword>
<dbReference type="RefSeq" id="WP_189163689.1">
    <property type="nucleotide sequence ID" value="NZ_BMNT01000015.1"/>
</dbReference>
<dbReference type="EMBL" id="BMNT01000015">
    <property type="protein sequence ID" value="GGK86136.1"/>
    <property type="molecule type" value="Genomic_DNA"/>
</dbReference>
<comment type="caution">
    <text evidence="4">The sequence shown here is derived from an EMBL/GenBank/DDBJ whole genome shotgun (WGS) entry which is preliminary data.</text>
</comment>
<evidence type="ECO:0000313" key="4">
    <source>
        <dbReference type="EMBL" id="GGK86136.1"/>
    </source>
</evidence>
<keyword evidence="2" id="KW-1133">Transmembrane helix</keyword>
<evidence type="ECO:0000256" key="1">
    <source>
        <dbReference type="SAM" id="MobiDB-lite"/>
    </source>
</evidence>
<accession>A0A917VI82</accession>